<proteinExistence type="predicted"/>
<feature type="signal peptide" evidence="1">
    <location>
        <begin position="1"/>
        <end position="19"/>
    </location>
</feature>
<evidence type="ECO:0000313" key="2">
    <source>
        <dbReference type="EMBL" id="EGP83043.1"/>
    </source>
</evidence>
<accession>F9XP77</accession>
<dbReference type="EMBL" id="CM001207">
    <property type="protein sequence ID" value="EGP83043.1"/>
    <property type="molecule type" value="Genomic_DNA"/>
</dbReference>
<evidence type="ECO:0000256" key="1">
    <source>
        <dbReference type="SAM" id="SignalP"/>
    </source>
</evidence>
<dbReference type="OrthoDB" id="5410795at2759"/>
<keyword evidence="1" id="KW-0732">Signal</keyword>
<keyword evidence="3" id="KW-1185">Reference proteome</keyword>
<sequence>MHLHLLLAVFAVLLTSCSACGFICICLSEHGQHDCYNPVNRTRLRRLLPRSQLRRDGPGWTRRGSRLRKYHINVHQVSVLPVVLDVLLSLRRFADAFLVGTTGIGAMYVDECLILCPPWKRDMRLEVQRLRGPFEAHVMILLQQVLRGSRTLQHNLASRRCTLSFLPRASFAPSPITHMQASPILTVCHLEDDAPCWSASRRRYLLTESTDDKHPTYKNTDGNWRLGDKDLDQLTFLFLMHGHNTRMIWTFEFPKYTGNLLHQLYHAPYYGTLKENFYLWAVLSEYLYSLIAFNRTAPRMEASPHYVRYGFHRLQGAPLLADVELSTSAEKLEPSASEYDLPIEKEGLVRRRERRINYENHLIFLRAFPGACDPADLVHFAELDDEKKQRELEFEKVAYLVRRRLASQELLITTWTNDEIRTLLSIVKQGQSSKDIAKSLSKSTNSIEAALRRLSGLPLVLDHGAVISPDVEKHSTHRALGRLVRARTTAWWSDEEVNGLVDMCKRHWSLETMAKRINMPETDVAEALQKLGMVPTPELKYVWSGYTGPPKKKKWKLGKKESDDR</sequence>
<feature type="chain" id="PRO_5003391617" evidence="1">
    <location>
        <begin position="20"/>
        <end position="565"/>
    </location>
</feature>
<dbReference type="Proteomes" id="UP000008062">
    <property type="component" value="Chromosome 12"/>
</dbReference>
<dbReference type="InParanoid" id="F9XP77"/>
<dbReference type="GeneID" id="13396037"/>
<name>F9XP77_ZYMTI</name>
<dbReference type="AlphaFoldDB" id="F9XP77"/>
<protein>
    <submittedName>
        <fullName evidence="2">Uncharacterized protein</fullName>
    </submittedName>
</protein>
<reference evidence="2 3" key="1">
    <citation type="journal article" date="2011" name="PLoS Genet.">
        <title>Finished genome of the fungal wheat pathogen Mycosphaerella graminicola reveals dispensome structure, chromosome plasticity, and stealth pathogenesis.</title>
        <authorList>
            <person name="Goodwin S.B."/>
            <person name="Ben M'barek S."/>
            <person name="Dhillon B."/>
            <person name="Wittenberg A.H.J."/>
            <person name="Crane C.F."/>
            <person name="Hane J.K."/>
            <person name="Foster A.J."/>
            <person name="Van der Lee T.A.J."/>
            <person name="Grimwood J."/>
            <person name="Aerts A."/>
            <person name="Antoniw J."/>
            <person name="Bailey A."/>
            <person name="Bluhm B."/>
            <person name="Bowler J."/>
            <person name="Bristow J."/>
            <person name="van der Burgt A."/>
            <person name="Canto-Canche B."/>
            <person name="Churchill A.C.L."/>
            <person name="Conde-Ferraez L."/>
            <person name="Cools H.J."/>
            <person name="Coutinho P.M."/>
            <person name="Csukai M."/>
            <person name="Dehal P."/>
            <person name="De Wit P."/>
            <person name="Donzelli B."/>
            <person name="van de Geest H.C."/>
            <person name="van Ham R.C.H.J."/>
            <person name="Hammond-Kosack K.E."/>
            <person name="Henrissat B."/>
            <person name="Kilian A."/>
            <person name="Kobayashi A.K."/>
            <person name="Koopmann E."/>
            <person name="Kourmpetis Y."/>
            <person name="Kuzniar A."/>
            <person name="Lindquist E."/>
            <person name="Lombard V."/>
            <person name="Maliepaard C."/>
            <person name="Martins N."/>
            <person name="Mehrabi R."/>
            <person name="Nap J.P.H."/>
            <person name="Ponomarenko A."/>
            <person name="Rudd J.J."/>
            <person name="Salamov A."/>
            <person name="Schmutz J."/>
            <person name="Schouten H.J."/>
            <person name="Shapiro H."/>
            <person name="Stergiopoulos I."/>
            <person name="Torriani S.F.F."/>
            <person name="Tu H."/>
            <person name="de Vries R.P."/>
            <person name="Waalwijk C."/>
            <person name="Ware S.B."/>
            <person name="Wiebenga A."/>
            <person name="Zwiers L.-H."/>
            <person name="Oliver R.P."/>
            <person name="Grigoriev I.V."/>
            <person name="Kema G.H.J."/>
        </authorList>
    </citation>
    <scope>NUCLEOTIDE SEQUENCE [LARGE SCALE GENOMIC DNA]</scope>
    <source>
        <strain evidence="3">CBS 115943 / IPO323</strain>
    </source>
</reference>
<dbReference type="RefSeq" id="XP_003848067.1">
    <property type="nucleotide sequence ID" value="XM_003848019.1"/>
</dbReference>
<evidence type="ECO:0000313" key="3">
    <source>
        <dbReference type="Proteomes" id="UP000008062"/>
    </source>
</evidence>
<gene>
    <name evidence="2" type="ORF">MYCGRDRAFT_97203</name>
</gene>
<dbReference type="HOGENOM" id="CLU_482507_0_0_1"/>
<organism evidence="2 3">
    <name type="scientific">Zymoseptoria tritici (strain CBS 115943 / IPO323)</name>
    <name type="common">Speckled leaf blotch fungus</name>
    <name type="synonym">Septoria tritici</name>
    <dbReference type="NCBI Taxonomy" id="336722"/>
    <lineage>
        <taxon>Eukaryota</taxon>
        <taxon>Fungi</taxon>
        <taxon>Dikarya</taxon>
        <taxon>Ascomycota</taxon>
        <taxon>Pezizomycotina</taxon>
        <taxon>Dothideomycetes</taxon>
        <taxon>Dothideomycetidae</taxon>
        <taxon>Mycosphaerellales</taxon>
        <taxon>Mycosphaerellaceae</taxon>
        <taxon>Zymoseptoria</taxon>
    </lineage>
</organism>
<dbReference type="KEGG" id="ztr:MYCGRDRAFT_97203"/>